<feature type="compositionally biased region" description="Polar residues" evidence="1">
    <location>
        <begin position="66"/>
        <end position="86"/>
    </location>
</feature>
<feature type="compositionally biased region" description="Basic and acidic residues" evidence="1">
    <location>
        <begin position="1024"/>
        <end position="1043"/>
    </location>
</feature>
<feature type="region of interest" description="Disordered" evidence="1">
    <location>
        <begin position="1014"/>
        <end position="1066"/>
    </location>
</feature>
<protein>
    <submittedName>
        <fullName evidence="2">Uncharacterized protein</fullName>
    </submittedName>
</protein>
<dbReference type="EMBL" id="CAJOBA010039638">
    <property type="protein sequence ID" value="CAF4080715.1"/>
    <property type="molecule type" value="Genomic_DNA"/>
</dbReference>
<dbReference type="Proteomes" id="UP000677228">
    <property type="component" value="Unassembled WGS sequence"/>
</dbReference>
<dbReference type="Proteomes" id="UP000682733">
    <property type="component" value="Unassembled WGS sequence"/>
</dbReference>
<feature type="compositionally biased region" description="Polar residues" evidence="1">
    <location>
        <begin position="573"/>
        <end position="585"/>
    </location>
</feature>
<feature type="compositionally biased region" description="Polar residues" evidence="1">
    <location>
        <begin position="167"/>
        <end position="180"/>
    </location>
</feature>
<accession>A0A8S2EYW7</accession>
<feature type="compositionally biased region" description="Basic and acidic residues" evidence="1">
    <location>
        <begin position="587"/>
        <end position="597"/>
    </location>
</feature>
<feature type="non-terminal residue" evidence="2">
    <location>
        <position position="1"/>
    </location>
</feature>
<proteinExistence type="predicted"/>
<organism evidence="2 4">
    <name type="scientific">Didymodactylos carnosus</name>
    <dbReference type="NCBI Taxonomy" id="1234261"/>
    <lineage>
        <taxon>Eukaryota</taxon>
        <taxon>Metazoa</taxon>
        <taxon>Spiralia</taxon>
        <taxon>Gnathifera</taxon>
        <taxon>Rotifera</taxon>
        <taxon>Eurotatoria</taxon>
        <taxon>Bdelloidea</taxon>
        <taxon>Philodinida</taxon>
        <taxon>Philodinidae</taxon>
        <taxon>Didymodactylos</taxon>
    </lineage>
</organism>
<evidence type="ECO:0000313" key="2">
    <source>
        <dbReference type="EMBL" id="CAF1275574.1"/>
    </source>
</evidence>
<evidence type="ECO:0000256" key="1">
    <source>
        <dbReference type="SAM" id="MobiDB-lite"/>
    </source>
</evidence>
<reference evidence="2" key="1">
    <citation type="submission" date="2021-02" db="EMBL/GenBank/DDBJ databases">
        <authorList>
            <person name="Nowell W R."/>
        </authorList>
    </citation>
    <scope>NUCLEOTIDE SEQUENCE</scope>
</reference>
<feature type="region of interest" description="Disordered" evidence="1">
    <location>
        <begin position="567"/>
        <end position="598"/>
    </location>
</feature>
<comment type="caution">
    <text evidence="2">The sequence shown here is derived from an EMBL/GenBank/DDBJ whole genome shotgun (WGS) entry which is preliminary data.</text>
</comment>
<evidence type="ECO:0000313" key="3">
    <source>
        <dbReference type="EMBL" id="CAF4080715.1"/>
    </source>
</evidence>
<feature type="compositionally biased region" description="Polar residues" evidence="1">
    <location>
        <begin position="1"/>
        <end position="25"/>
    </location>
</feature>
<feature type="region of interest" description="Disordered" evidence="1">
    <location>
        <begin position="1"/>
        <end position="135"/>
    </location>
</feature>
<sequence length="1066" mass="118641">DDSSKQPSLLQNVQESLRDTASSAAETVKNLIWNATPESESTGEQPEQQQTSTKDKQAKHVDTNRADQNVLSNVSSADSASETRISFSGEKIWEDQPNTGRKDEPIVVESVSSMTEQEPAGAVTKRKKKKKVKEVKDDRPYVMEGTQDVLAVPLKATNELVSKIVSTVESSSDGKTTEIFSSKPEKSVNDTTAVALTSEENSHEKPAGENNADGDSNKQQAVLETRQQTIITPFINSDEKIQNVISNFTDTPQSDAPQQLNDSQNTENVISDVMNSQNQQQEIVVHDLTNIMSEILKSLPDSRAEIKSEPVSVLNIDELIQIVQHINESVIEKNVIDPQRLTNTTNDAIKALNELPENTQSVSELANIVQQIELRLLESKNKDNITELSSESSKGAAAEQRPSAHPFLEEIMNNIILSKSSSSDENKLLGQTTTTTIFSPFSSSNIDSSYILPKSNTQEKPNTALADTFDDIKSTKQPRRTEQMLESTLHPKEELEENKSSISATPSSSIIEQSTLLINPVTLVADVFRQHFKSNQKDNQIGTTAPNIDQHSKIIKEVDENTLKQEVKMNESRIPQNDTLSSSKPIPSEKHDDDKQNVENTNKNLSLIISFPTEPQVTELIQKISNQKEKLKTQREGTTISSAVQQPSETLATSTVTSKSTEKVPLFEYTPISDDTAVKSEEYAHMPQQPLQSQATNNISKTSDDIMTDFHSLKSTETFESDTTIEEKVIHPIISINDDKAVENTSTTFFVPDTSQTSIDGQIKDLWENRHYALEQSLSSPIASPMFSSIQQSPELPLSNSKLEASFEQQKIHDVKSPTYSEKRPILDGDKSGETDLNAAIPYYEIKDKMIYAEEKPDEIVNNESQNNIVAWTQQPSTHYISPDLDTTETSAISSTTVQEKQTDQKPCTTDNYMDYYLARRYDPETKMLEETTVLDSSTKQPMAISKDDVAKNFETSNLPITEYTQVFGTMSNYGERQDDISTQPSLLDDSKLEMNVTGLSQIVNSIHNAKEQIENKTPPTFSEKAKLSPDSSHIIDKEEKPQKATSDLIQHEQSKDESVHIQSVS</sequence>
<feature type="region of interest" description="Disordered" evidence="1">
    <location>
        <begin position="167"/>
        <end position="218"/>
    </location>
</feature>
<feature type="compositionally biased region" description="Polar residues" evidence="1">
    <location>
        <begin position="189"/>
        <end position="199"/>
    </location>
</feature>
<dbReference type="AlphaFoldDB" id="A0A8S2EYW7"/>
<feature type="compositionally biased region" description="Basic and acidic residues" evidence="1">
    <location>
        <begin position="1050"/>
        <end position="1060"/>
    </location>
</feature>
<name>A0A8S2EYW7_9BILA</name>
<evidence type="ECO:0000313" key="4">
    <source>
        <dbReference type="Proteomes" id="UP000677228"/>
    </source>
</evidence>
<gene>
    <name evidence="2" type="ORF">OVA965_LOCUS27392</name>
    <name evidence="3" type="ORF">TMI583_LOCUS28139</name>
</gene>
<feature type="region of interest" description="Disordered" evidence="1">
    <location>
        <begin position="629"/>
        <end position="657"/>
    </location>
</feature>
<dbReference type="EMBL" id="CAJNOK010018074">
    <property type="protein sequence ID" value="CAF1275574.1"/>
    <property type="molecule type" value="Genomic_DNA"/>
</dbReference>
<feature type="non-terminal residue" evidence="2">
    <location>
        <position position="1066"/>
    </location>
</feature>
<feature type="compositionally biased region" description="Basic residues" evidence="1">
    <location>
        <begin position="124"/>
        <end position="133"/>
    </location>
</feature>
<feature type="compositionally biased region" description="Polar residues" evidence="1">
    <location>
        <begin position="636"/>
        <end position="652"/>
    </location>
</feature>
<feature type="compositionally biased region" description="Basic and acidic residues" evidence="1">
    <location>
        <begin position="53"/>
        <end position="65"/>
    </location>
</feature>
<feature type="compositionally biased region" description="Polar residues" evidence="1">
    <location>
        <begin position="36"/>
        <end position="52"/>
    </location>
</feature>